<protein>
    <submittedName>
        <fullName evidence="1">Uncharacterized protein</fullName>
    </submittedName>
</protein>
<organism evidence="1 2">
    <name type="scientific">Trametes sanguinea</name>
    <dbReference type="NCBI Taxonomy" id="158606"/>
    <lineage>
        <taxon>Eukaryota</taxon>
        <taxon>Fungi</taxon>
        <taxon>Dikarya</taxon>
        <taxon>Basidiomycota</taxon>
        <taxon>Agaricomycotina</taxon>
        <taxon>Agaricomycetes</taxon>
        <taxon>Polyporales</taxon>
        <taxon>Polyporaceae</taxon>
        <taxon>Trametes</taxon>
    </lineage>
</organism>
<reference evidence="1" key="1">
    <citation type="submission" date="2022-08" db="EMBL/GenBank/DDBJ databases">
        <title>Genome Sequence of Pycnoporus sanguineus.</title>
        <authorList>
            <person name="Buettner E."/>
        </authorList>
    </citation>
    <scope>NUCLEOTIDE SEQUENCE</scope>
    <source>
        <strain evidence="1">CG-C14</strain>
    </source>
</reference>
<name>A0ACC1N907_9APHY</name>
<evidence type="ECO:0000313" key="2">
    <source>
        <dbReference type="Proteomes" id="UP001144978"/>
    </source>
</evidence>
<gene>
    <name evidence="1" type="ORF">NUW54_g11676</name>
</gene>
<proteinExistence type="predicted"/>
<dbReference type="Proteomes" id="UP001144978">
    <property type="component" value="Unassembled WGS sequence"/>
</dbReference>
<evidence type="ECO:0000313" key="1">
    <source>
        <dbReference type="EMBL" id="KAJ2975765.1"/>
    </source>
</evidence>
<accession>A0ACC1N907</accession>
<comment type="caution">
    <text evidence="1">The sequence shown here is derived from an EMBL/GenBank/DDBJ whole genome shotgun (WGS) entry which is preliminary data.</text>
</comment>
<keyword evidence="2" id="KW-1185">Reference proteome</keyword>
<sequence length="223" mass="23752">MGQQIVNIDDNDTNDIDYQNPSLWQHQLSQQNVQSGTYTQGFTNAVAKVTFNGTEVMVFGVANPPPSKNGTLPPSVTFSIDGGSGNLVSSPTVKSPQYSYEFYDSGKLSPGEHTLQILVNSGDKDWPFVLDYIQYVPLPSSSSSTSSASASSTITSSSSSPTSVVPSSHKKSNHVGAIVGGVIGALLGLALLAFGLWYYLTRLRRKGTYATEEAGKVDLLDYG</sequence>
<dbReference type="EMBL" id="JANSHE010004654">
    <property type="protein sequence ID" value="KAJ2975765.1"/>
    <property type="molecule type" value="Genomic_DNA"/>
</dbReference>